<evidence type="ECO:0000313" key="2">
    <source>
        <dbReference type="Proteomes" id="UP000054166"/>
    </source>
</evidence>
<sequence>MHNWACQKENHPNSIIGLGLKDLETLECIFSASNAVTIVTCYSTIYYHCVFINIFFCQWDEEKYLNLGTILYKNYKQALHITTHKSPALDETLKSLHITVADLEKWESEEIKYFGSEPDTSNSMFLSCTPVNYQFSVGSSSTPPVTYESKLLQTHRAKTCYQVAAECRNKLLVEVVDMGVKMRIDSHWQSSDHQYIKTVKYMGERKYHCTLNHLQKLIIQQLFELNRLNLMGTGYQMCTHIIKSLNTHCKVIQNAVKAYNASALNPPGSTLNWEKASHYNFLENFELLHNTHQDICDKP</sequence>
<organism evidence="1 2">
    <name type="scientific">Piloderma croceum (strain F 1598)</name>
    <dbReference type="NCBI Taxonomy" id="765440"/>
    <lineage>
        <taxon>Eukaryota</taxon>
        <taxon>Fungi</taxon>
        <taxon>Dikarya</taxon>
        <taxon>Basidiomycota</taxon>
        <taxon>Agaricomycotina</taxon>
        <taxon>Agaricomycetes</taxon>
        <taxon>Agaricomycetidae</taxon>
        <taxon>Atheliales</taxon>
        <taxon>Atheliaceae</taxon>
        <taxon>Piloderma</taxon>
    </lineage>
</organism>
<gene>
    <name evidence="1" type="ORF">PILCRDRAFT_83068</name>
</gene>
<dbReference type="InParanoid" id="A0A0C3EEU4"/>
<dbReference type="OrthoDB" id="2505969at2759"/>
<reference evidence="2" key="2">
    <citation type="submission" date="2015-01" db="EMBL/GenBank/DDBJ databases">
        <title>Evolutionary Origins and Diversification of the Mycorrhizal Mutualists.</title>
        <authorList>
            <consortium name="DOE Joint Genome Institute"/>
            <consortium name="Mycorrhizal Genomics Consortium"/>
            <person name="Kohler A."/>
            <person name="Kuo A."/>
            <person name="Nagy L.G."/>
            <person name="Floudas D."/>
            <person name="Copeland A."/>
            <person name="Barry K.W."/>
            <person name="Cichocki N."/>
            <person name="Veneault-Fourrey C."/>
            <person name="LaButti K."/>
            <person name="Lindquist E.A."/>
            <person name="Lipzen A."/>
            <person name="Lundell T."/>
            <person name="Morin E."/>
            <person name="Murat C."/>
            <person name="Riley R."/>
            <person name="Ohm R."/>
            <person name="Sun H."/>
            <person name="Tunlid A."/>
            <person name="Henrissat B."/>
            <person name="Grigoriev I.V."/>
            <person name="Hibbett D.S."/>
            <person name="Martin F."/>
        </authorList>
    </citation>
    <scope>NUCLEOTIDE SEQUENCE [LARGE SCALE GENOMIC DNA]</scope>
    <source>
        <strain evidence="2">F 1598</strain>
    </source>
</reference>
<evidence type="ECO:0000313" key="1">
    <source>
        <dbReference type="EMBL" id="KIM71155.1"/>
    </source>
</evidence>
<dbReference type="InterPro" id="IPR040521">
    <property type="entry name" value="KDZ"/>
</dbReference>
<proteinExistence type="predicted"/>
<reference evidence="1 2" key="1">
    <citation type="submission" date="2014-04" db="EMBL/GenBank/DDBJ databases">
        <authorList>
            <consortium name="DOE Joint Genome Institute"/>
            <person name="Kuo A."/>
            <person name="Tarkka M."/>
            <person name="Buscot F."/>
            <person name="Kohler A."/>
            <person name="Nagy L.G."/>
            <person name="Floudas D."/>
            <person name="Copeland A."/>
            <person name="Barry K.W."/>
            <person name="Cichocki N."/>
            <person name="Veneault-Fourrey C."/>
            <person name="LaButti K."/>
            <person name="Lindquist E.A."/>
            <person name="Lipzen A."/>
            <person name="Lundell T."/>
            <person name="Morin E."/>
            <person name="Murat C."/>
            <person name="Sun H."/>
            <person name="Tunlid A."/>
            <person name="Henrissat B."/>
            <person name="Grigoriev I.V."/>
            <person name="Hibbett D.S."/>
            <person name="Martin F."/>
            <person name="Nordberg H.P."/>
            <person name="Cantor M.N."/>
            <person name="Hua S.X."/>
        </authorList>
    </citation>
    <scope>NUCLEOTIDE SEQUENCE [LARGE SCALE GENOMIC DNA]</scope>
    <source>
        <strain evidence="1 2">F 1598</strain>
    </source>
</reference>
<protein>
    <submittedName>
        <fullName evidence="1">Uncharacterized protein</fullName>
    </submittedName>
</protein>
<name>A0A0C3EEU4_PILCF</name>
<accession>A0A0C3EEU4</accession>
<dbReference type="EMBL" id="KN833446">
    <property type="protein sequence ID" value="KIM71155.1"/>
    <property type="molecule type" value="Genomic_DNA"/>
</dbReference>
<dbReference type="AlphaFoldDB" id="A0A0C3EEU4"/>
<dbReference type="Proteomes" id="UP000054166">
    <property type="component" value="Unassembled WGS sequence"/>
</dbReference>
<keyword evidence="2" id="KW-1185">Reference proteome</keyword>
<dbReference type="Pfam" id="PF18758">
    <property type="entry name" value="KDZ"/>
    <property type="match status" value="1"/>
</dbReference>
<dbReference type="HOGENOM" id="CLU_056797_0_0_1"/>
<dbReference type="STRING" id="765440.A0A0C3EEU4"/>